<gene>
    <name evidence="2" type="ORF">KGM_202996</name>
</gene>
<proteinExistence type="predicted"/>
<name>A0A212EKE3_DANPL</name>
<sequence>MSVFVSVLCPSVTVLCRHCDVCANSGDVRSHAQIRPLSAPVYPSYTGPLENTPYRDDRELKIDATYVVEHLNHCDVSEEFSTSGSYQKNDIPQDIPSGDWFLVQ</sequence>
<keyword evidence="1" id="KW-0732">Signal</keyword>
<dbReference type="KEGG" id="dpl:KGM_202996"/>
<protein>
    <submittedName>
        <fullName evidence="2">Uncharacterized protein</fullName>
    </submittedName>
</protein>
<dbReference type="InParanoid" id="A0A212EKE3"/>
<evidence type="ECO:0000256" key="1">
    <source>
        <dbReference type="SAM" id="SignalP"/>
    </source>
</evidence>
<accession>A0A212EKE3</accession>
<comment type="caution">
    <text evidence="2">The sequence shown here is derived from an EMBL/GenBank/DDBJ whole genome shotgun (WGS) entry which is preliminary data.</text>
</comment>
<evidence type="ECO:0000313" key="3">
    <source>
        <dbReference type="Proteomes" id="UP000007151"/>
    </source>
</evidence>
<evidence type="ECO:0000313" key="2">
    <source>
        <dbReference type="EMBL" id="OWR41950.1"/>
    </source>
</evidence>
<dbReference type="Proteomes" id="UP000007151">
    <property type="component" value="Unassembled WGS sequence"/>
</dbReference>
<dbReference type="AlphaFoldDB" id="A0A212EKE3"/>
<organism evidence="2 3">
    <name type="scientific">Danaus plexippus plexippus</name>
    <dbReference type="NCBI Taxonomy" id="278856"/>
    <lineage>
        <taxon>Eukaryota</taxon>
        <taxon>Metazoa</taxon>
        <taxon>Ecdysozoa</taxon>
        <taxon>Arthropoda</taxon>
        <taxon>Hexapoda</taxon>
        <taxon>Insecta</taxon>
        <taxon>Pterygota</taxon>
        <taxon>Neoptera</taxon>
        <taxon>Endopterygota</taxon>
        <taxon>Lepidoptera</taxon>
        <taxon>Glossata</taxon>
        <taxon>Ditrysia</taxon>
        <taxon>Papilionoidea</taxon>
        <taxon>Nymphalidae</taxon>
        <taxon>Danainae</taxon>
        <taxon>Danaini</taxon>
        <taxon>Danaina</taxon>
        <taxon>Danaus</taxon>
        <taxon>Danaus</taxon>
    </lineage>
</organism>
<feature type="chain" id="PRO_5011990295" evidence="1">
    <location>
        <begin position="17"/>
        <end position="104"/>
    </location>
</feature>
<keyword evidence="3" id="KW-1185">Reference proteome</keyword>
<reference evidence="2 3" key="1">
    <citation type="journal article" date="2011" name="Cell">
        <title>The monarch butterfly genome yields insights into long-distance migration.</title>
        <authorList>
            <person name="Zhan S."/>
            <person name="Merlin C."/>
            <person name="Boore J.L."/>
            <person name="Reppert S.M."/>
        </authorList>
    </citation>
    <scope>NUCLEOTIDE SEQUENCE [LARGE SCALE GENOMIC DNA]</scope>
    <source>
        <strain evidence="2">F-2</strain>
    </source>
</reference>
<feature type="signal peptide" evidence="1">
    <location>
        <begin position="1"/>
        <end position="16"/>
    </location>
</feature>
<dbReference type="EMBL" id="AGBW02014274">
    <property type="protein sequence ID" value="OWR41950.1"/>
    <property type="molecule type" value="Genomic_DNA"/>
</dbReference>